<evidence type="ECO:0000256" key="5">
    <source>
        <dbReference type="ARBA" id="ARBA00023136"/>
    </source>
</evidence>
<dbReference type="PANTHER" id="PTHR23501:SF199">
    <property type="entry name" value="MFS EFFLUX TRANSPORTER INPD-RELATED"/>
    <property type="match status" value="1"/>
</dbReference>
<dbReference type="PANTHER" id="PTHR23501">
    <property type="entry name" value="MAJOR FACILITATOR SUPERFAMILY"/>
    <property type="match status" value="1"/>
</dbReference>
<evidence type="ECO:0000313" key="9">
    <source>
        <dbReference type="EMBL" id="OQE28350.1"/>
    </source>
</evidence>
<dbReference type="SUPFAM" id="SSF103473">
    <property type="entry name" value="MFS general substrate transporter"/>
    <property type="match status" value="1"/>
</dbReference>
<keyword evidence="10" id="KW-1185">Reference proteome</keyword>
<dbReference type="STRING" id="303698.A0A1V6TR26"/>
<feature type="transmembrane region" description="Helical" evidence="7">
    <location>
        <begin position="437"/>
        <end position="459"/>
    </location>
</feature>
<evidence type="ECO:0000256" key="7">
    <source>
        <dbReference type="SAM" id="Phobius"/>
    </source>
</evidence>
<dbReference type="GO" id="GO:0022857">
    <property type="term" value="F:transmembrane transporter activity"/>
    <property type="evidence" value="ECO:0007669"/>
    <property type="project" value="InterPro"/>
</dbReference>
<reference evidence="10" key="1">
    <citation type="journal article" date="2017" name="Nat. Microbiol.">
        <title>Global analysis of biosynthetic gene clusters reveals vast potential of secondary metabolite production in Penicillium species.</title>
        <authorList>
            <person name="Nielsen J.C."/>
            <person name="Grijseels S."/>
            <person name="Prigent S."/>
            <person name="Ji B."/>
            <person name="Dainat J."/>
            <person name="Nielsen K.F."/>
            <person name="Frisvad J.C."/>
            <person name="Workman M."/>
            <person name="Nielsen J."/>
        </authorList>
    </citation>
    <scope>NUCLEOTIDE SEQUENCE [LARGE SCALE GENOMIC DNA]</scope>
    <source>
        <strain evidence="10">IBT 24891</strain>
    </source>
</reference>
<dbReference type="GO" id="GO:0005886">
    <property type="term" value="C:plasma membrane"/>
    <property type="evidence" value="ECO:0007669"/>
    <property type="project" value="TreeGrafter"/>
</dbReference>
<feature type="transmembrane region" description="Helical" evidence="7">
    <location>
        <begin position="85"/>
        <end position="105"/>
    </location>
</feature>
<dbReference type="PROSITE" id="PS50850">
    <property type="entry name" value="MFS"/>
    <property type="match status" value="1"/>
</dbReference>
<feature type="region of interest" description="Disordered" evidence="6">
    <location>
        <begin position="1"/>
        <end position="26"/>
    </location>
</feature>
<accession>A0A1V6TR26</accession>
<dbReference type="Gene3D" id="1.20.1720.10">
    <property type="entry name" value="Multidrug resistance protein D"/>
    <property type="match status" value="1"/>
</dbReference>
<dbReference type="InterPro" id="IPR020846">
    <property type="entry name" value="MFS_dom"/>
</dbReference>
<keyword evidence="4 7" id="KW-1133">Transmembrane helix</keyword>
<dbReference type="Pfam" id="PF07690">
    <property type="entry name" value="MFS_1"/>
    <property type="match status" value="1"/>
</dbReference>
<evidence type="ECO:0000256" key="3">
    <source>
        <dbReference type="ARBA" id="ARBA00022692"/>
    </source>
</evidence>
<feature type="transmembrane region" description="Helical" evidence="7">
    <location>
        <begin position="312"/>
        <end position="333"/>
    </location>
</feature>
<feature type="transmembrane region" description="Helical" evidence="7">
    <location>
        <begin position="112"/>
        <end position="132"/>
    </location>
</feature>
<feature type="compositionally biased region" description="Basic and acidic residues" evidence="6">
    <location>
        <begin position="1"/>
        <end position="21"/>
    </location>
</feature>
<feature type="domain" description="Major facilitator superfamily (MFS) profile" evidence="8">
    <location>
        <begin position="48"/>
        <end position="537"/>
    </location>
</feature>
<keyword evidence="5 7" id="KW-0472">Membrane</keyword>
<feature type="transmembrane region" description="Helical" evidence="7">
    <location>
        <begin position="169"/>
        <end position="189"/>
    </location>
</feature>
<evidence type="ECO:0000256" key="6">
    <source>
        <dbReference type="SAM" id="MobiDB-lite"/>
    </source>
</evidence>
<organism evidence="9 10">
    <name type="scientific">Penicillium steckii</name>
    <dbReference type="NCBI Taxonomy" id="303698"/>
    <lineage>
        <taxon>Eukaryota</taxon>
        <taxon>Fungi</taxon>
        <taxon>Dikarya</taxon>
        <taxon>Ascomycota</taxon>
        <taxon>Pezizomycotina</taxon>
        <taxon>Eurotiomycetes</taxon>
        <taxon>Eurotiomycetidae</taxon>
        <taxon>Eurotiales</taxon>
        <taxon>Aspergillaceae</taxon>
        <taxon>Penicillium</taxon>
    </lineage>
</organism>
<dbReference type="InterPro" id="IPR036259">
    <property type="entry name" value="MFS_trans_sf"/>
</dbReference>
<sequence>MSKESEMKGGHGEFSESRDDIPLAESGSDDILDDQKAEYPSLRKLAPIILGLCSQSFCIALDNTILSTAVPKITEQFNSLGDISWYASAYLLTTCAVTLPFGKIYTYYSTKWTYIIALALFELGSLICAVTPSSKGLILGRAIAGIGSGGLSPGALLVLANSLPLHRRALYFGIIGSTSGIATVTGPLLGGVLTDHASWRWCFYINLPLGVLTGLVIIVFFKDSRASQSKIEPGKMNKIRRMDPWGILVFIPTIISVLLALQWGGTEYDWKDPRIIVLFVLFGVFGSIWCAIQLWKQEEATVPPRLLKNRNVLGAVIHAMFLGGSFFVFGYYLPIWFQAIEGETASDSGINNLPMVVSMIICSALGGLLVNLLGYYTPLMFLGSTLLAIGSGLCTTFEVHTSHEKWIGYQIIIGIGAGVGFQQCINALQTVLPLHDIPIGIAIITFSQSLSGAVFISIAQSVFQNRLVTNITEHAPMINPDTVIRAGATNLSQRFSENILSSVLYAYNIAVTETFYVSVAAAAMSLLGAVLVEWKSMKRKQT</sequence>
<proteinExistence type="inferred from homology"/>
<dbReference type="Gene3D" id="1.20.1250.20">
    <property type="entry name" value="MFS general substrate transporter like domains"/>
    <property type="match status" value="1"/>
</dbReference>
<evidence type="ECO:0000256" key="1">
    <source>
        <dbReference type="ARBA" id="ARBA00004141"/>
    </source>
</evidence>
<dbReference type="CDD" id="cd17502">
    <property type="entry name" value="MFS_Azr1_MDR_like"/>
    <property type="match status" value="1"/>
</dbReference>
<feature type="transmembrane region" description="Helical" evidence="7">
    <location>
        <begin position="379"/>
        <end position="400"/>
    </location>
</feature>
<evidence type="ECO:0000256" key="4">
    <source>
        <dbReference type="ARBA" id="ARBA00022989"/>
    </source>
</evidence>
<comment type="caution">
    <text evidence="9">The sequence shown here is derived from an EMBL/GenBank/DDBJ whole genome shotgun (WGS) entry which is preliminary data.</text>
</comment>
<name>A0A1V6TR26_9EURO</name>
<keyword evidence="3 7" id="KW-0812">Transmembrane</keyword>
<dbReference type="FunFam" id="1.20.1720.10:FF:000012">
    <property type="entry name" value="MFS toxin efflux pump (AflT)"/>
    <property type="match status" value="1"/>
</dbReference>
<dbReference type="AlphaFoldDB" id="A0A1V6TR26"/>
<feature type="transmembrane region" description="Helical" evidence="7">
    <location>
        <begin position="242"/>
        <end position="263"/>
    </location>
</feature>
<feature type="transmembrane region" description="Helical" evidence="7">
    <location>
        <begin position="353"/>
        <end position="372"/>
    </location>
</feature>
<dbReference type="Proteomes" id="UP000191285">
    <property type="component" value="Unassembled WGS sequence"/>
</dbReference>
<evidence type="ECO:0000259" key="8">
    <source>
        <dbReference type="PROSITE" id="PS50850"/>
    </source>
</evidence>
<dbReference type="InterPro" id="IPR011701">
    <property type="entry name" value="MFS"/>
</dbReference>
<evidence type="ECO:0000256" key="2">
    <source>
        <dbReference type="ARBA" id="ARBA00007520"/>
    </source>
</evidence>
<feature type="transmembrane region" description="Helical" evidence="7">
    <location>
        <begin position="138"/>
        <end position="160"/>
    </location>
</feature>
<dbReference type="OrthoDB" id="10021397at2759"/>
<comment type="similarity">
    <text evidence="2">Belongs to the major facilitator superfamily. TCR/Tet family.</text>
</comment>
<feature type="transmembrane region" description="Helical" evidence="7">
    <location>
        <begin position="515"/>
        <end position="534"/>
    </location>
</feature>
<comment type="subcellular location">
    <subcellularLocation>
        <location evidence="1">Membrane</location>
        <topology evidence="1">Multi-pass membrane protein</topology>
    </subcellularLocation>
</comment>
<feature type="transmembrane region" description="Helical" evidence="7">
    <location>
        <begin position="201"/>
        <end position="221"/>
    </location>
</feature>
<protein>
    <recommendedName>
        <fullName evidence="8">Major facilitator superfamily (MFS) profile domain-containing protein</fullName>
    </recommendedName>
</protein>
<dbReference type="EMBL" id="MLKD01000003">
    <property type="protein sequence ID" value="OQE28350.1"/>
    <property type="molecule type" value="Genomic_DNA"/>
</dbReference>
<evidence type="ECO:0000313" key="10">
    <source>
        <dbReference type="Proteomes" id="UP000191285"/>
    </source>
</evidence>
<dbReference type="FunFam" id="1.20.1250.20:FF:000196">
    <property type="entry name" value="MFS toxin efflux pump (AflT)"/>
    <property type="match status" value="1"/>
</dbReference>
<gene>
    <name evidence="9" type="ORF">PENSTE_c003G06212</name>
</gene>
<feature type="transmembrane region" description="Helical" evidence="7">
    <location>
        <begin position="406"/>
        <end position="425"/>
    </location>
</feature>
<feature type="transmembrane region" description="Helical" evidence="7">
    <location>
        <begin position="275"/>
        <end position="292"/>
    </location>
</feature>
<dbReference type="PRINTS" id="PR01036">
    <property type="entry name" value="TCRTETB"/>
</dbReference>